<dbReference type="Proteomes" id="UP001239111">
    <property type="component" value="Chromosome 1"/>
</dbReference>
<evidence type="ECO:0000313" key="2">
    <source>
        <dbReference type="Proteomes" id="UP001239111"/>
    </source>
</evidence>
<evidence type="ECO:0000313" key="1">
    <source>
        <dbReference type="EMBL" id="KAJ8683122.1"/>
    </source>
</evidence>
<protein>
    <submittedName>
        <fullName evidence="1">Uncharacterized protein</fullName>
    </submittedName>
</protein>
<comment type="caution">
    <text evidence="1">The sequence shown here is derived from an EMBL/GenBank/DDBJ whole genome shotgun (WGS) entry which is preliminary data.</text>
</comment>
<sequence length="170" mass="19551">MMYQQRIVLYKIRKPISFGRKAQSIGLYDANKITSPNARTVLRGWNPVDTHHGRQLRIRDIQVESFGNERCNQLIYKFLEGVFKSSVQYQQEDLSRILDRVALPKGYACAAKSANQQFVQADDYIVDGATLLKDDQLIGLLSGYSNFGSMHYTYIDIAFYRSWIKRISGV</sequence>
<organism evidence="1 2">
    <name type="scientific">Eretmocerus hayati</name>
    <dbReference type="NCBI Taxonomy" id="131215"/>
    <lineage>
        <taxon>Eukaryota</taxon>
        <taxon>Metazoa</taxon>
        <taxon>Ecdysozoa</taxon>
        <taxon>Arthropoda</taxon>
        <taxon>Hexapoda</taxon>
        <taxon>Insecta</taxon>
        <taxon>Pterygota</taxon>
        <taxon>Neoptera</taxon>
        <taxon>Endopterygota</taxon>
        <taxon>Hymenoptera</taxon>
        <taxon>Apocrita</taxon>
        <taxon>Proctotrupomorpha</taxon>
        <taxon>Chalcidoidea</taxon>
        <taxon>Aphelinidae</taxon>
        <taxon>Aphelininae</taxon>
        <taxon>Eretmocerus</taxon>
    </lineage>
</organism>
<accession>A0ACC2PIC4</accession>
<name>A0ACC2PIC4_9HYME</name>
<keyword evidence="2" id="KW-1185">Reference proteome</keyword>
<gene>
    <name evidence="1" type="ORF">QAD02_018914</name>
</gene>
<reference evidence="1" key="1">
    <citation type="submission" date="2023-04" db="EMBL/GenBank/DDBJ databases">
        <title>A chromosome-level genome assembly of the parasitoid wasp Eretmocerus hayati.</title>
        <authorList>
            <person name="Zhong Y."/>
            <person name="Liu S."/>
            <person name="Liu Y."/>
        </authorList>
    </citation>
    <scope>NUCLEOTIDE SEQUENCE</scope>
    <source>
        <strain evidence="1">ZJU_SS_LIU_2023</strain>
    </source>
</reference>
<dbReference type="EMBL" id="CM056741">
    <property type="protein sequence ID" value="KAJ8683122.1"/>
    <property type="molecule type" value="Genomic_DNA"/>
</dbReference>
<proteinExistence type="predicted"/>